<dbReference type="Proteomes" id="UP001164746">
    <property type="component" value="Chromosome 6"/>
</dbReference>
<dbReference type="EMBL" id="CP111017">
    <property type="protein sequence ID" value="WAR07015.1"/>
    <property type="molecule type" value="Genomic_DNA"/>
</dbReference>
<reference evidence="1" key="1">
    <citation type="submission" date="2022-11" db="EMBL/GenBank/DDBJ databases">
        <title>Centuries of genome instability and evolution in soft-shell clam transmissible cancer (bioRxiv).</title>
        <authorList>
            <person name="Hart S.F.M."/>
            <person name="Yonemitsu M.A."/>
            <person name="Giersch R.M."/>
            <person name="Beal B.F."/>
            <person name="Arriagada G."/>
            <person name="Davis B.W."/>
            <person name="Ostrander E.A."/>
            <person name="Goff S.P."/>
            <person name="Metzger M.J."/>
        </authorList>
    </citation>
    <scope>NUCLEOTIDE SEQUENCE</scope>
    <source>
        <strain evidence="1">MELC-2E11</strain>
        <tissue evidence="1">Siphon/mantle</tissue>
    </source>
</reference>
<name>A0ABY7EDA3_MYAAR</name>
<evidence type="ECO:0000313" key="2">
    <source>
        <dbReference type="Proteomes" id="UP001164746"/>
    </source>
</evidence>
<dbReference type="Gene3D" id="3.40.20.10">
    <property type="entry name" value="Severin"/>
    <property type="match status" value="1"/>
</dbReference>
<accession>A0ABY7EDA3</accession>
<organism evidence="1 2">
    <name type="scientific">Mya arenaria</name>
    <name type="common">Soft-shell clam</name>
    <dbReference type="NCBI Taxonomy" id="6604"/>
    <lineage>
        <taxon>Eukaryota</taxon>
        <taxon>Metazoa</taxon>
        <taxon>Spiralia</taxon>
        <taxon>Lophotrochozoa</taxon>
        <taxon>Mollusca</taxon>
        <taxon>Bivalvia</taxon>
        <taxon>Autobranchia</taxon>
        <taxon>Heteroconchia</taxon>
        <taxon>Euheterodonta</taxon>
        <taxon>Imparidentia</taxon>
        <taxon>Neoheterodontei</taxon>
        <taxon>Myida</taxon>
        <taxon>Myoidea</taxon>
        <taxon>Myidae</taxon>
        <taxon>Mya</taxon>
    </lineage>
</organism>
<protein>
    <submittedName>
        <fullName evidence="1">Uncharacterized protein</fullName>
    </submittedName>
</protein>
<gene>
    <name evidence="1" type="ORF">MAR_016973</name>
</gene>
<keyword evidence="2" id="KW-1185">Reference proteome</keyword>
<sequence length="185" mass="20775">MARDDAKQIEVDRCGEKKSVKGKGGDDEATDFQDYDDMIEYIKSLGEKECRYIVFDCDFSNTKLNKEEANSNQSVDILSSAANLAGIDIDEPLESVIPKYVGRCEYPIPINFFIHPSGPFLSHCTSITPFIPTHGHQIVQPGSIKEDAHSPSSPLYISFIVVIVKSIFFKRLIFSRFRCPCQDSI</sequence>
<evidence type="ECO:0000313" key="1">
    <source>
        <dbReference type="EMBL" id="WAR07015.1"/>
    </source>
</evidence>
<proteinExistence type="predicted"/>
<dbReference type="InterPro" id="IPR029006">
    <property type="entry name" value="ADF-H/Gelsolin-like_dom_sf"/>
</dbReference>